<dbReference type="OrthoDB" id="6478337at2759"/>
<keyword evidence="8" id="KW-1185">Reference proteome</keyword>
<keyword evidence="2" id="KW-0645">Protease</keyword>
<protein>
    <recommendedName>
        <fullName evidence="6">Ubiquitin-like protease family profile domain-containing protein</fullName>
    </recommendedName>
</protein>
<organism evidence="7 8">
    <name type="scientific">Varroa destructor</name>
    <name type="common">Honeybee mite</name>
    <dbReference type="NCBI Taxonomy" id="109461"/>
    <lineage>
        <taxon>Eukaryota</taxon>
        <taxon>Metazoa</taxon>
        <taxon>Ecdysozoa</taxon>
        <taxon>Arthropoda</taxon>
        <taxon>Chelicerata</taxon>
        <taxon>Arachnida</taxon>
        <taxon>Acari</taxon>
        <taxon>Parasitiformes</taxon>
        <taxon>Mesostigmata</taxon>
        <taxon>Gamasina</taxon>
        <taxon>Dermanyssoidea</taxon>
        <taxon>Varroidae</taxon>
        <taxon>Varroa</taxon>
    </lineage>
</organism>
<dbReference type="PROSITE" id="PS50600">
    <property type="entry name" value="ULP_PROTEASE"/>
    <property type="match status" value="1"/>
</dbReference>
<evidence type="ECO:0000256" key="3">
    <source>
        <dbReference type="ARBA" id="ARBA00022801"/>
    </source>
</evidence>
<proteinExistence type="inferred from homology"/>
<comment type="similarity">
    <text evidence="1">Belongs to the peptidase C48 family.</text>
</comment>
<dbReference type="InterPro" id="IPR038765">
    <property type="entry name" value="Papain-like_cys_pep_sf"/>
</dbReference>
<dbReference type="Pfam" id="PF02902">
    <property type="entry name" value="Peptidase_C48"/>
    <property type="match status" value="1"/>
</dbReference>
<dbReference type="Proteomes" id="UP000594260">
    <property type="component" value="Unplaced"/>
</dbReference>
<keyword evidence="3" id="KW-0378">Hydrolase</keyword>
<dbReference type="SUPFAM" id="SSF54001">
    <property type="entry name" value="Cysteine proteinases"/>
    <property type="match status" value="1"/>
</dbReference>
<name>A0A7M7KXQ2_VARDE</name>
<dbReference type="Gene3D" id="3.40.395.10">
    <property type="entry name" value="Adenoviral Proteinase, Chain A"/>
    <property type="match status" value="1"/>
</dbReference>
<evidence type="ECO:0000256" key="2">
    <source>
        <dbReference type="ARBA" id="ARBA00022670"/>
    </source>
</evidence>
<dbReference type="GeneID" id="111255016"/>
<dbReference type="RefSeq" id="XP_022672375.1">
    <property type="nucleotide sequence ID" value="XM_022816640.1"/>
</dbReference>
<dbReference type="GO" id="GO:0006508">
    <property type="term" value="P:proteolysis"/>
    <property type="evidence" value="ECO:0007669"/>
    <property type="project" value="UniProtKB-KW"/>
</dbReference>
<accession>A0A7M7KXQ2</accession>
<dbReference type="AlphaFoldDB" id="A0A7M7KXQ2"/>
<dbReference type="GO" id="GO:0005634">
    <property type="term" value="C:nucleus"/>
    <property type="evidence" value="ECO:0007669"/>
    <property type="project" value="TreeGrafter"/>
</dbReference>
<dbReference type="InterPro" id="IPR003653">
    <property type="entry name" value="Peptidase_C48_C"/>
</dbReference>
<dbReference type="KEGG" id="vde:111255016"/>
<sequence>MPLLCARKTSYWHACFSALRAERVMTSSGSSKSPDGNPVRRPFGEPLLNVLQPPVMQRSSVSSTASHQISVSININTDSMGPPSSSGCVSPSAWKQQHRGIWRPARGTVSHFFTPTWSSNSSGMTLPPSSPYSSQFPYLVTHIGIRTTEGVIPRSPNDYGTPLAVMSTSEFPAGPSTPTEEIQSQLALPDKHFQSMVKNIQRLARSVNIHEFREVDLKDLLGTEMVSDNVIDVYMQYITRNRDLGAFAFPARSLVGDQTLSMETMVHYNKTPSDHKLLLFPVIFGDANERTQNHMGVGYHWGLAAANLEDGVLEYYDSWLGTIEDRRTEINKKLARILEYIKTFAGRQDLETRILTDIPQQSSSLDCGIFTCMYAENLVNRTPMNFYQVNMPTLRRKIAETMSTAGYTLSGTGARWYRSKARPSRGLAARRRSREKMRSS</sequence>
<evidence type="ECO:0000256" key="1">
    <source>
        <dbReference type="ARBA" id="ARBA00005234"/>
    </source>
</evidence>
<dbReference type="PANTHER" id="PTHR12606">
    <property type="entry name" value="SENTRIN/SUMO-SPECIFIC PROTEASE"/>
    <property type="match status" value="1"/>
</dbReference>
<dbReference type="EnsemblMetazoa" id="XM_022816640">
    <property type="protein sequence ID" value="XP_022672375"/>
    <property type="gene ID" value="LOC111255016"/>
</dbReference>
<dbReference type="PANTHER" id="PTHR12606:SF141">
    <property type="entry name" value="GH15225P-RELATED"/>
    <property type="match status" value="1"/>
</dbReference>
<dbReference type="GO" id="GO:0016926">
    <property type="term" value="P:protein desumoylation"/>
    <property type="evidence" value="ECO:0007669"/>
    <property type="project" value="TreeGrafter"/>
</dbReference>
<evidence type="ECO:0000256" key="4">
    <source>
        <dbReference type="ARBA" id="ARBA00022807"/>
    </source>
</evidence>
<dbReference type="InParanoid" id="A0A7M7KXQ2"/>
<dbReference type="GO" id="GO:0016929">
    <property type="term" value="F:deSUMOylase activity"/>
    <property type="evidence" value="ECO:0007669"/>
    <property type="project" value="TreeGrafter"/>
</dbReference>
<keyword evidence="4" id="KW-0788">Thiol protease</keyword>
<reference evidence="7" key="1">
    <citation type="submission" date="2021-01" db="UniProtKB">
        <authorList>
            <consortium name="EnsemblMetazoa"/>
        </authorList>
    </citation>
    <scope>IDENTIFICATION</scope>
</reference>
<feature type="domain" description="Ubiquitin-like protease family profile" evidence="6">
    <location>
        <begin position="210"/>
        <end position="378"/>
    </location>
</feature>
<evidence type="ECO:0000259" key="6">
    <source>
        <dbReference type="PROSITE" id="PS50600"/>
    </source>
</evidence>
<feature type="region of interest" description="Disordered" evidence="5">
    <location>
        <begin position="420"/>
        <end position="440"/>
    </location>
</feature>
<evidence type="ECO:0000313" key="7">
    <source>
        <dbReference type="EnsemblMetazoa" id="XP_022672375"/>
    </source>
</evidence>
<evidence type="ECO:0000256" key="5">
    <source>
        <dbReference type="SAM" id="MobiDB-lite"/>
    </source>
</evidence>
<evidence type="ECO:0000313" key="8">
    <source>
        <dbReference type="Proteomes" id="UP000594260"/>
    </source>
</evidence>